<name>A0A917UQS4_9DEIO</name>
<reference evidence="4" key="1">
    <citation type="journal article" date="2014" name="Int. J. Syst. Evol. Microbiol.">
        <title>Complete genome sequence of Corynebacterium casei LMG S-19264T (=DSM 44701T), isolated from a smear-ripened cheese.</title>
        <authorList>
            <consortium name="US DOE Joint Genome Institute (JGI-PGF)"/>
            <person name="Walter F."/>
            <person name="Albersmeier A."/>
            <person name="Kalinowski J."/>
            <person name="Ruckert C."/>
        </authorList>
    </citation>
    <scope>NUCLEOTIDE SEQUENCE</scope>
    <source>
        <strain evidence="4">JCM 14371</strain>
    </source>
</reference>
<evidence type="ECO:0000256" key="1">
    <source>
        <dbReference type="ARBA" id="ARBA00006295"/>
    </source>
</evidence>
<dbReference type="EMBL" id="BMOE01000006">
    <property type="protein sequence ID" value="GGJ77424.1"/>
    <property type="molecule type" value="Genomic_DNA"/>
</dbReference>
<dbReference type="InterPro" id="IPR050336">
    <property type="entry name" value="Chromosome_partition/occlusion"/>
</dbReference>
<comment type="similarity">
    <text evidence="1">Belongs to the ParB family.</text>
</comment>
<dbReference type="InterPro" id="IPR003115">
    <property type="entry name" value="ParB_N"/>
</dbReference>
<dbReference type="CDD" id="cd16393">
    <property type="entry name" value="SPO0J_N"/>
    <property type="match status" value="1"/>
</dbReference>
<dbReference type="SMART" id="SM00470">
    <property type="entry name" value="ParB"/>
    <property type="match status" value="1"/>
</dbReference>
<accession>A0A917UQS4</accession>
<dbReference type="Gene3D" id="3.90.1530.30">
    <property type="match status" value="1"/>
</dbReference>
<proteinExistence type="inferred from homology"/>
<dbReference type="InterPro" id="IPR036086">
    <property type="entry name" value="ParB/Sulfiredoxin_sf"/>
</dbReference>
<dbReference type="Gene3D" id="1.10.10.2830">
    <property type="match status" value="1"/>
</dbReference>
<dbReference type="Pfam" id="PF02195">
    <property type="entry name" value="ParB_N"/>
    <property type="match status" value="1"/>
</dbReference>
<dbReference type="SUPFAM" id="SSF109709">
    <property type="entry name" value="KorB DNA-binding domain-like"/>
    <property type="match status" value="1"/>
</dbReference>
<organism evidence="4 5">
    <name type="scientific">Deinococcus aquiradiocola</name>
    <dbReference type="NCBI Taxonomy" id="393059"/>
    <lineage>
        <taxon>Bacteria</taxon>
        <taxon>Thermotogati</taxon>
        <taxon>Deinococcota</taxon>
        <taxon>Deinococci</taxon>
        <taxon>Deinococcales</taxon>
        <taxon>Deinococcaceae</taxon>
        <taxon>Deinococcus</taxon>
    </lineage>
</organism>
<dbReference type="GO" id="GO:0007059">
    <property type="term" value="P:chromosome segregation"/>
    <property type="evidence" value="ECO:0007669"/>
    <property type="project" value="TreeGrafter"/>
</dbReference>
<evidence type="ECO:0000313" key="4">
    <source>
        <dbReference type="EMBL" id="GGJ77424.1"/>
    </source>
</evidence>
<dbReference type="GO" id="GO:0005694">
    <property type="term" value="C:chromosome"/>
    <property type="evidence" value="ECO:0007669"/>
    <property type="project" value="TreeGrafter"/>
</dbReference>
<protein>
    <submittedName>
        <fullName evidence="4">Chromosome 2-partitioning protein ParB</fullName>
    </submittedName>
</protein>
<sequence length="304" mass="32951">MTRRKSAVGALNGIVANIAAADAGSVAPEQRLPVESIRVNAHVQPRRDFADDAHRTLTQSVTERGILQPLLVRPLKAGGYELVAGERRLRAAVASGLTDVPVVIREMSDDAAREAALIENLMREDLNVVDELDATLVLIAGRLNLTPDAVPGRLQALRRPTEDDAADLAVLETLFTQLGSGTWTSFAKNKLRILGWPQDVLAAMRSGGLPYYLAGQIATAEPALRQELLQMHQDGRSRAELLAHLRAGRTGTAQPARMKRLGQTLSSDRWYARLAADEQRAVQDWLASAPGVIRSLLAPEVSDT</sequence>
<dbReference type="SUPFAM" id="SSF110849">
    <property type="entry name" value="ParB/Sulfiredoxin"/>
    <property type="match status" value="1"/>
</dbReference>
<dbReference type="GO" id="GO:0003677">
    <property type="term" value="F:DNA binding"/>
    <property type="evidence" value="ECO:0007669"/>
    <property type="project" value="UniProtKB-KW"/>
</dbReference>
<keyword evidence="5" id="KW-1185">Reference proteome</keyword>
<feature type="domain" description="ParB-like N-terminal" evidence="3">
    <location>
        <begin position="30"/>
        <end position="121"/>
    </location>
</feature>
<reference evidence="4" key="2">
    <citation type="submission" date="2020-09" db="EMBL/GenBank/DDBJ databases">
        <authorList>
            <person name="Sun Q."/>
            <person name="Ohkuma M."/>
        </authorList>
    </citation>
    <scope>NUCLEOTIDE SEQUENCE</scope>
    <source>
        <strain evidence="4">JCM 14371</strain>
    </source>
</reference>
<gene>
    <name evidence="4" type="primary">parB2</name>
    <name evidence="4" type="ORF">GCM10008939_21900</name>
</gene>
<dbReference type="InterPro" id="IPR004437">
    <property type="entry name" value="ParB/RepB/Spo0J"/>
</dbReference>
<dbReference type="PANTHER" id="PTHR33375">
    <property type="entry name" value="CHROMOSOME-PARTITIONING PROTEIN PARB-RELATED"/>
    <property type="match status" value="1"/>
</dbReference>
<dbReference type="PANTHER" id="PTHR33375:SF7">
    <property type="entry name" value="CHROMOSOME 2-PARTITIONING PROTEIN PARB-RELATED"/>
    <property type="match status" value="1"/>
</dbReference>
<comment type="caution">
    <text evidence="4">The sequence shown here is derived from an EMBL/GenBank/DDBJ whole genome shotgun (WGS) entry which is preliminary data.</text>
</comment>
<dbReference type="FunFam" id="3.90.1530.30:FF:000001">
    <property type="entry name" value="Chromosome partitioning protein ParB"/>
    <property type="match status" value="1"/>
</dbReference>
<evidence type="ECO:0000256" key="2">
    <source>
        <dbReference type="ARBA" id="ARBA00023125"/>
    </source>
</evidence>
<evidence type="ECO:0000313" key="5">
    <source>
        <dbReference type="Proteomes" id="UP000635726"/>
    </source>
</evidence>
<keyword evidence="2" id="KW-0238">DNA-binding</keyword>
<evidence type="ECO:0000259" key="3">
    <source>
        <dbReference type="SMART" id="SM00470"/>
    </source>
</evidence>
<dbReference type="NCBIfam" id="TIGR00180">
    <property type="entry name" value="parB_part"/>
    <property type="match status" value="1"/>
</dbReference>
<dbReference type="Proteomes" id="UP000635726">
    <property type="component" value="Unassembled WGS sequence"/>
</dbReference>
<dbReference type="RefSeq" id="WP_188963308.1">
    <property type="nucleotide sequence ID" value="NZ_BMOE01000006.1"/>
</dbReference>
<dbReference type="AlphaFoldDB" id="A0A917UQS4"/>